<dbReference type="PROSITE" id="PS51257">
    <property type="entry name" value="PROKAR_LIPOPROTEIN"/>
    <property type="match status" value="1"/>
</dbReference>
<keyword evidence="8" id="KW-1185">Reference proteome</keyword>
<feature type="domain" description="Cytochrome c" evidence="6">
    <location>
        <begin position="20"/>
        <end position="129"/>
    </location>
</feature>
<dbReference type="Pfam" id="PF00034">
    <property type="entry name" value="Cytochrom_C"/>
    <property type="match status" value="1"/>
</dbReference>
<dbReference type="RefSeq" id="WP_386736444.1">
    <property type="nucleotide sequence ID" value="NZ_JBHRXI010000016.1"/>
</dbReference>
<evidence type="ECO:0000256" key="3">
    <source>
        <dbReference type="ARBA" id="ARBA00023004"/>
    </source>
</evidence>
<proteinExistence type="predicted"/>
<evidence type="ECO:0000313" key="7">
    <source>
        <dbReference type="EMBL" id="MFC3615183.1"/>
    </source>
</evidence>
<dbReference type="EMBL" id="JBHRXI010000016">
    <property type="protein sequence ID" value="MFC3615183.1"/>
    <property type="molecule type" value="Genomic_DNA"/>
</dbReference>
<protein>
    <submittedName>
        <fullName evidence="7">C-type cytochrome</fullName>
    </submittedName>
</protein>
<keyword evidence="2 4" id="KW-0479">Metal-binding</keyword>
<evidence type="ECO:0000313" key="8">
    <source>
        <dbReference type="Proteomes" id="UP001595629"/>
    </source>
</evidence>
<evidence type="ECO:0000256" key="5">
    <source>
        <dbReference type="SAM" id="SignalP"/>
    </source>
</evidence>
<dbReference type="InterPro" id="IPR036909">
    <property type="entry name" value="Cyt_c-like_dom_sf"/>
</dbReference>
<feature type="chain" id="PRO_5045258807" evidence="5">
    <location>
        <begin position="27"/>
        <end position="131"/>
    </location>
</feature>
<reference evidence="8" key="1">
    <citation type="journal article" date="2019" name="Int. J. Syst. Evol. Microbiol.">
        <title>The Global Catalogue of Microorganisms (GCM) 10K type strain sequencing project: providing services to taxonomists for standard genome sequencing and annotation.</title>
        <authorList>
            <consortium name="The Broad Institute Genomics Platform"/>
            <consortium name="The Broad Institute Genome Sequencing Center for Infectious Disease"/>
            <person name="Wu L."/>
            <person name="Ma J."/>
        </authorList>
    </citation>
    <scope>NUCLEOTIDE SEQUENCE [LARGE SCALE GENOMIC DNA]</scope>
    <source>
        <strain evidence="8">KCTC 42911</strain>
    </source>
</reference>
<accession>A0ABV7TJ19</accession>
<organism evidence="7 8">
    <name type="scientific">Lutimaribacter marinistellae</name>
    <dbReference type="NCBI Taxonomy" id="1820329"/>
    <lineage>
        <taxon>Bacteria</taxon>
        <taxon>Pseudomonadati</taxon>
        <taxon>Pseudomonadota</taxon>
        <taxon>Alphaproteobacteria</taxon>
        <taxon>Rhodobacterales</taxon>
        <taxon>Roseobacteraceae</taxon>
        <taxon>Lutimaribacter</taxon>
    </lineage>
</organism>
<dbReference type="Proteomes" id="UP001595629">
    <property type="component" value="Unassembled WGS sequence"/>
</dbReference>
<evidence type="ECO:0000256" key="1">
    <source>
        <dbReference type="ARBA" id="ARBA00022617"/>
    </source>
</evidence>
<keyword evidence="3 4" id="KW-0408">Iron</keyword>
<name>A0ABV7TJ19_9RHOB</name>
<comment type="caution">
    <text evidence="7">The sequence shown here is derived from an EMBL/GenBank/DDBJ whole genome shotgun (WGS) entry which is preliminary data.</text>
</comment>
<keyword evidence="1 4" id="KW-0349">Heme</keyword>
<feature type="signal peptide" evidence="5">
    <location>
        <begin position="1"/>
        <end position="26"/>
    </location>
</feature>
<evidence type="ECO:0000256" key="2">
    <source>
        <dbReference type="ARBA" id="ARBA00022723"/>
    </source>
</evidence>
<keyword evidence="5" id="KW-0732">Signal</keyword>
<evidence type="ECO:0000259" key="6">
    <source>
        <dbReference type="PROSITE" id="PS51007"/>
    </source>
</evidence>
<dbReference type="SUPFAM" id="SSF46626">
    <property type="entry name" value="Cytochrome c"/>
    <property type="match status" value="1"/>
</dbReference>
<dbReference type="PROSITE" id="PS51007">
    <property type="entry name" value="CYTC"/>
    <property type="match status" value="1"/>
</dbReference>
<evidence type="ECO:0000256" key="4">
    <source>
        <dbReference type="PROSITE-ProRule" id="PRU00433"/>
    </source>
</evidence>
<dbReference type="Gene3D" id="1.10.760.10">
    <property type="entry name" value="Cytochrome c-like domain"/>
    <property type="match status" value="1"/>
</dbReference>
<dbReference type="InterPro" id="IPR009056">
    <property type="entry name" value="Cyt_c-like_dom"/>
</dbReference>
<gene>
    <name evidence="7" type="ORF">ACFORG_15565</name>
</gene>
<sequence length="131" mass="13117">MKYVIAGALSLLGLAGCMGDAPPSGAALYKAHCVSCHGPTGAGDGPDAAKLRYPPANLRGMAAANGGVFPADAVMAKIHGHGGQAFASAMPEFGPLMDGPTVPWTTADGQVIATPEALVALTRYVEGLQDV</sequence>